<dbReference type="PROSITE" id="PS51721">
    <property type="entry name" value="G_CP"/>
    <property type="match status" value="1"/>
</dbReference>
<feature type="domain" description="EngC GTPase" evidence="12">
    <location>
        <begin position="90"/>
        <end position="237"/>
    </location>
</feature>
<dbReference type="Pfam" id="PF03193">
    <property type="entry name" value="RsgA_GTPase"/>
    <property type="match status" value="1"/>
</dbReference>
<dbReference type="PANTHER" id="PTHR32120">
    <property type="entry name" value="SMALL RIBOSOMAL SUBUNIT BIOGENESIS GTPASE RSGA"/>
    <property type="match status" value="1"/>
</dbReference>
<keyword evidence="15" id="KW-1185">Reference proteome</keyword>
<dbReference type="Gene3D" id="3.40.50.300">
    <property type="entry name" value="P-loop containing nucleotide triphosphate hydrolases"/>
    <property type="match status" value="1"/>
</dbReference>
<evidence type="ECO:0000256" key="3">
    <source>
        <dbReference type="ARBA" id="ARBA00022723"/>
    </source>
</evidence>
<dbReference type="InterPro" id="IPR004881">
    <property type="entry name" value="Ribosome_biogen_GTPase_RsgA"/>
</dbReference>
<gene>
    <name evidence="10" type="primary">rsgA</name>
    <name evidence="14" type="ORF">JZO67_003312</name>
</gene>
<dbReference type="NCBIfam" id="TIGR00157">
    <property type="entry name" value="ribosome small subunit-dependent GTPase A"/>
    <property type="match status" value="1"/>
</dbReference>
<evidence type="ECO:0000256" key="10">
    <source>
        <dbReference type="HAMAP-Rule" id="MF_01820"/>
    </source>
</evidence>
<protein>
    <recommendedName>
        <fullName evidence="10">Small ribosomal subunit biogenesis GTPase RsgA</fullName>
        <ecNumber evidence="10">3.6.1.-</ecNumber>
    </recommendedName>
</protein>
<keyword evidence="5 10" id="KW-0547">Nucleotide-binding</keyword>
<evidence type="ECO:0000256" key="6">
    <source>
        <dbReference type="ARBA" id="ARBA00022801"/>
    </source>
</evidence>
<keyword evidence="7 10" id="KW-0862">Zinc</keyword>
<evidence type="ECO:0000259" key="12">
    <source>
        <dbReference type="PROSITE" id="PS50936"/>
    </source>
</evidence>
<name>A0ABV0ERR0_9ENTE</name>
<dbReference type="EC" id="3.6.1.-" evidence="10"/>
<keyword evidence="9 10" id="KW-0342">GTP-binding</keyword>
<reference evidence="14 15" key="2">
    <citation type="submission" date="2024-02" db="EMBL/GenBank/DDBJ databases">
        <title>The Genome Sequence of Enterococcus sp. DIV0159.</title>
        <authorList>
            <person name="Earl A."/>
            <person name="Manson A."/>
            <person name="Gilmore M."/>
            <person name="Sanders J."/>
            <person name="Shea T."/>
            <person name="Howe W."/>
            <person name="Livny J."/>
            <person name="Cuomo C."/>
            <person name="Neafsey D."/>
            <person name="Birren B."/>
        </authorList>
    </citation>
    <scope>NUCLEOTIDE SEQUENCE [LARGE SCALE GENOMIC DNA]</scope>
    <source>
        <strain evidence="14 15">665A</strain>
    </source>
</reference>
<comment type="subunit">
    <text evidence="10">Monomer. Associates with 30S ribosomal subunit, binds 16S rRNA.</text>
</comment>
<comment type="caution">
    <text evidence="14">The sequence shown here is derived from an EMBL/GenBank/DDBJ whole genome shotgun (WGS) entry which is preliminary data.</text>
</comment>
<feature type="domain" description="CP-type G" evidence="13">
    <location>
        <begin position="84"/>
        <end position="239"/>
    </location>
</feature>
<dbReference type="HAMAP" id="MF_01820">
    <property type="entry name" value="GTPase_RsgA"/>
    <property type="match status" value="1"/>
</dbReference>
<keyword evidence="3 10" id="KW-0479">Metal-binding</keyword>
<evidence type="ECO:0000259" key="11">
    <source>
        <dbReference type="PROSITE" id="PS50157"/>
    </source>
</evidence>
<comment type="cofactor">
    <cofactor evidence="10">
        <name>Zn(2+)</name>
        <dbReference type="ChEBI" id="CHEBI:29105"/>
    </cofactor>
    <text evidence="10">Binds 1 zinc ion per subunit.</text>
</comment>
<dbReference type="PANTHER" id="PTHR32120:SF10">
    <property type="entry name" value="SMALL RIBOSOMAL SUBUNIT BIOGENESIS GTPASE RSGA"/>
    <property type="match status" value="1"/>
</dbReference>
<comment type="subcellular location">
    <subcellularLocation>
        <location evidence="10">Cytoplasm</location>
    </subcellularLocation>
</comment>
<accession>A0ABV0ERR0</accession>
<dbReference type="InterPro" id="IPR013087">
    <property type="entry name" value="Znf_C2H2_type"/>
</dbReference>
<organism evidence="14 15">
    <name type="scientific">Candidatus Enterococcus ferrettii</name>
    <dbReference type="NCBI Taxonomy" id="2815324"/>
    <lineage>
        <taxon>Bacteria</taxon>
        <taxon>Bacillati</taxon>
        <taxon>Bacillota</taxon>
        <taxon>Bacilli</taxon>
        <taxon>Lactobacillales</taxon>
        <taxon>Enterococcaceae</taxon>
        <taxon>Enterococcus</taxon>
    </lineage>
</organism>
<evidence type="ECO:0000256" key="2">
    <source>
        <dbReference type="ARBA" id="ARBA00022517"/>
    </source>
</evidence>
<sequence>MNTNYLEEALITSVHKDLFGFTCTKGTGFAKVKRGNYPEQAEDYPTVGDKVALDYRGQDHSLILKTYSRKSLFVRADSAVGSNKRQVVAANFDFVFILQALGRDFNLRRLERYLSLAWESGGLPVVLLTKIDEVPDYSRQLAAAEGVAIGAKVHGISAVTGVGINQLDEYLQPNKTIVLLGSSGVGKSTLLNYLAKGNYMDTAKVRAKDQRGQHTTSHRQLIFLQEGTQIIDTPGMRELGMWDSSEGLEKSFSDVSDYLGHCKFSDCQHQKEPGCRVKAALQAGELSPERWESYLKLTAEARYTEDKEGYLRQKEQRLKEISQFTKQLKQPDYRVVSCTESFICEECGKAAAPETAGSKHRNHCPHCLASKHVDNRPGDRAALCRGTMEAVSLWSKGQGEWAIIHRCRSCGVLKSNRVAADDNQEKLLQLIQQVMRDSPFPIK</sequence>
<feature type="binding site" evidence="10">
    <location>
        <begin position="181"/>
        <end position="189"/>
    </location>
    <ligand>
        <name>GTP</name>
        <dbReference type="ChEBI" id="CHEBI:37565"/>
    </ligand>
</feature>
<evidence type="ECO:0000256" key="9">
    <source>
        <dbReference type="ARBA" id="ARBA00023134"/>
    </source>
</evidence>
<comment type="function">
    <text evidence="10">One of several proteins that assist in the late maturation steps of the functional core of the 30S ribosomal subunit. Helps release RbfA from mature subunits. May play a role in the assembly of ribosomal proteins into the subunit. Circularly permuted GTPase that catalyzes slow GTP hydrolysis, GTPase activity is stimulated by the 30S ribosomal subunit.</text>
</comment>
<dbReference type="EMBL" id="JAFREL020000002">
    <property type="protein sequence ID" value="MEO1771332.1"/>
    <property type="molecule type" value="Genomic_DNA"/>
</dbReference>
<comment type="similarity">
    <text evidence="10">Belongs to the TRAFAC class YlqF/YawG GTPase family. RsgA subfamily.</text>
</comment>
<feature type="domain" description="C2H2-type" evidence="11">
    <location>
        <begin position="342"/>
        <end position="377"/>
    </location>
</feature>
<keyword evidence="6 10" id="KW-0378">Hydrolase</keyword>
<keyword evidence="2 10" id="KW-0690">Ribosome biogenesis</keyword>
<evidence type="ECO:0000256" key="7">
    <source>
        <dbReference type="ARBA" id="ARBA00022833"/>
    </source>
</evidence>
<dbReference type="RefSeq" id="WP_207704287.1">
    <property type="nucleotide sequence ID" value="NZ_JAFREL020000002.1"/>
</dbReference>
<dbReference type="Gene3D" id="1.10.40.50">
    <property type="entry name" value="Probable gtpase engc, domain 3"/>
    <property type="match status" value="1"/>
</dbReference>
<evidence type="ECO:0000313" key="14">
    <source>
        <dbReference type="EMBL" id="MEO1771332.1"/>
    </source>
</evidence>
<dbReference type="InterPro" id="IPR024439">
    <property type="entry name" value="RNHCP"/>
</dbReference>
<feature type="binding site" evidence="10">
    <location>
        <position position="269"/>
    </location>
    <ligand>
        <name>Zn(2+)</name>
        <dbReference type="ChEBI" id="CHEBI:29105"/>
    </ligand>
</feature>
<evidence type="ECO:0000256" key="1">
    <source>
        <dbReference type="ARBA" id="ARBA00022490"/>
    </source>
</evidence>
<feature type="binding site" evidence="10">
    <location>
        <position position="267"/>
    </location>
    <ligand>
        <name>Zn(2+)</name>
        <dbReference type="ChEBI" id="CHEBI:29105"/>
    </ligand>
</feature>
<keyword evidence="8 10" id="KW-0694">RNA-binding</keyword>
<evidence type="ECO:0000313" key="15">
    <source>
        <dbReference type="Proteomes" id="UP000664357"/>
    </source>
</evidence>
<evidence type="ECO:0000256" key="8">
    <source>
        <dbReference type="ARBA" id="ARBA00022884"/>
    </source>
</evidence>
<keyword evidence="1 10" id="KW-0963">Cytoplasm</keyword>
<evidence type="ECO:0000256" key="4">
    <source>
        <dbReference type="ARBA" id="ARBA00022730"/>
    </source>
</evidence>
<feature type="binding site" evidence="10">
    <location>
        <position position="262"/>
    </location>
    <ligand>
        <name>Zn(2+)</name>
        <dbReference type="ChEBI" id="CHEBI:29105"/>
    </ligand>
</feature>
<dbReference type="SUPFAM" id="SSF52540">
    <property type="entry name" value="P-loop containing nucleoside triphosphate hydrolases"/>
    <property type="match status" value="1"/>
</dbReference>
<dbReference type="CDD" id="cd01854">
    <property type="entry name" value="YjeQ_EngC"/>
    <property type="match status" value="1"/>
</dbReference>
<feature type="binding site" evidence="10">
    <location>
        <position position="275"/>
    </location>
    <ligand>
        <name>Zn(2+)</name>
        <dbReference type="ChEBI" id="CHEBI:29105"/>
    </ligand>
</feature>
<dbReference type="Pfam" id="PF12647">
    <property type="entry name" value="RNHCP"/>
    <property type="match status" value="1"/>
</dbReference>
<evidence type="ECO:0000256" key="5">
    <source>
        <dbReference type="ARBA" id="ARBA00022741"/>
    </source>
</evidence>
<dbReference type="PROSITE" id="PS50157">
    <property type="entry name" value="ZINC_FINGER_C2H2_2"/>
    <property type="match status" value="1"/>
</dbReference>
<dbReference type="InterPro" id="IPR027417">
    <property type="entry name" value="P-loop_NTPase"/>
</dbReference>
<dbReference type="Proteomes" id="UP000664357">
    <property type="component" value="Unassembled WGS sequence"/>
</dbReference>
<keyword evidence="4 10" id="KW-0699">rRNA-binding</keyword>
<dbReference type="InterPro" id="IPR030378">
    <property type="entry name" value="G_CP_dom"/>
</dbReference>
<dbReference type="PROSITE" id="PS50936">
    <property type="entry name" value="ENGC_GTPASE"/>
    <property type="match status" value="1"/>
</dbReference>
<evidence type="ECO:0000259" key="13">
    <source>
        <dbReference type="PROSITE" id="PS51721"/>
    </source>
</evidence>
<proteinExistence type="inferred from homology"/>
<feature type="binding site" evidence="10">
    <location>
        <begin position="129"/>
        <end position="132"/>
    </location>
    <ligand>
        <name>GTP</name>
        <dbReference type="ChEBI" id="CHEBI:37565"/>
    </ligand>
</feature>
<reference evidence="14 15" key="1">
    <citation type="submission" date="2021-03" db="EMBL/GenBank/DDBJ databases">
        <authorList>
            <person name="Gilmore M.S."/>
            <person name="Schwartzman J."/>
            <person name="Van Tyne D."/>
            <person name="Martin M."/>
            <person name="Earl A.M."/>
            <person name="Manson A.L."/>
            <person name="Straub T."/>
            <person name="Salamzade R."/>
            <person name="Saavedra J."/>
            <person name="Lebreton F."/>
            <person name="Prichula J."/>
            <person name="Schaufler K."/>
            <person name="Gaca A."/>
            <person name="Sgardioli B."/>
            <person name="Wagenaar J."/>
            <person name="Strong T."/>
        </authorList>
    </citation>
    <scope>NUCLEOTIDE SEQUENCE [LARGE SCALE GENOMIC DNA]</scope>
    <source>
        <strain evidence="14 15">665A</strain>
    </source>
</reference>
<dbReference type="InterPro" id="IPR010914">
    <property type="entry name" value="RsgA_GTPase_dom"/>
</dbReference>